<proteinExistence type="inferred from homology"/>
<dbReference type="Proteomes" id="UP000051645">
    <property type="component" value="Unassembled WGS sequence"/>
</dbReference>
<dbReference type="Proteomes" id="UP000051751">
    <property type="component" value="Unassembled WGS sequence"/>
</dbReference>
<feature type="domain" description="NAD-dependent epimerase/dehydratase" evidence="3">
    <location>
        <begin position="4"/>
        <end position="242"/>
    </location>
</feature>
<protein>
    <submittedName>
        <fullName evidence="5">Dehydrogenase</fullName>
    </submittedName>
</protein>
<dbReference type="InterPro" id="IPR036291">
    <property type="entry name" value="NAD(P)-bd_dom_sf"/>
</dbReference>
<dbReference type="PANTHER" id="PTHR10366">
    <property type="entry name" value="NAD DEPENDENT EPIMERASE/DEHYDRATASE"/>
    <property type="match status" value="1"/>
</dbReference>
<evidence type="ECO:0000313" key="7">
    <source>
        <dbReference type="Proteomes" id="UP000051751"/>
    </source>
</evidence>
<evidence type="ECO:0000313" key="4">
    <source>
        <dbReference type="EMBL" id="KRN28881.1"/>
    </source>
</evidence>
<dbReference type="OrthoDB" id="9778052at2"/>
<evidence type="ECO:0000259" key="3">
    <source>
        <dbReference type="Pfam" id="PF01370"/>
    </source>
</evidence>
<dbReference type="InterPro" id="IPR050425">
    <property type="entry name" value="NAD(P)_dehydrat-like"/>
</dbReference>
<dbReference type="Gene3D" id="3.40.50.720">
    <property type="entry name" value="NAD(P)-binding Rossmann-like Domain"/>
    <property type="match status" value="1"/>
</dbReference>
<evidence type="ECO:0000313" key="5">
    <source>
        <dbReference type="EMBL" id="KRN32709.1"/>
    </source>
</evidence>
<keyword evidence="6" id="KW-1185">Reference proteome</keyword>
<evidence type="ECO:0000256" key="2">
    <source>
        <dbReference type="ARBA" id="ARBA00023445"/>
    </source>
</evidence>
<evidence type="ECO:0000256" key="1">
    <source>
        <dbReference type="ARBA" id="ARBA00023002"/>
    </source>
</evidence>
<sequence>MKTVVVTGGSGFVAGWVIVAFLKKGYAVKTSLRNLKKADRVKQEIGTQVLPAQLNKLSFFAADLTSEDGWADAMQGAAGVIHVASPLGNGTQSTAEMVAIAKGGTLNVLKAAVAAQVPRVVMTSSQAASTPENKIGAVTLDESYWSDPENPELDPYRISKIKAEQAAWEYIGTQTTTTLTTILPGAIYGPSLSAHAISSNAILLQILNGLPVIPKVPMETSDVRDLAQLHLLAFEKPAAIGKRYLAASQKITMPEIARLYKQHFPDSRTHTLVAPNWLLKAAALVVPSLRSLVPMLGRQYRHSTAAAEHDLGWEQHTPAETVLDAARSLKKLGLVKTKTH</sequence>
<dbReference type="Pfam" id="PF01370">
    <property type="entry name" value="Epimerase"/>
    <property type="match status" value="1"/>
</dbReference>
<accession>A0A0R2G3D4</accession>
<keyword evidence="1" id="KW-0560">Oxidoreductase</keyword>
<dbReference type="RefSeq" id="WP_057768963.1">
    <property type="nucleotide sequence ID" value="NZ_JQAT01000002.1"/>
</dbReference>
<dbReference type="SUPFAM" id="SSF51735">
    <property type="entry name" value="NAD(P)-binding Rossmann-fold domains"/>
    <property type="match status" value="1"/>
</dbReference>
<organism evidence="5 6">
    <name type="scientific">Lactobacillus selangorensis</name>
    <dbReference type="NCBI Taxonomy" id="81857"/>
    <lineage>
        <taxon>Bacteria</taxon>
        <taxon>Bacillati</taxon>
        <taxon>Bacillota</taxon>
        <taxon>Bacilli</taxon>
        <taxon>Lactobacillales</taxon>
        <taxon>Lactobacillaceae</taxon>
        <taxon>Lactobacillus</taxon>
    </lineage>
</organism>
<comment type="similarity">
    <text evidence="2">Belongs to the NAD(P)-dependent epimerase/dehydratase family. Dihydroflavonol-4-reductase subfamily.</text>
</comment>
<evidence type="ECO:0000313" key="6">
    <source>
        <dbReference type="Proteomes" id="UP000051645"/>
    </source>
</evidence>
<dbReference type="EMBL" id="JQAT01000002">
    <property type="protein sequence ID" value="KRN28881.1"/>
    <property type="molecule type" value="Genomic_DNA"/>
</dbReference>
<gene>
    <name evidence="4" type="ORF">IV38_GL001089</name>
    <name evidence="5" type="ORF">IV40_GL000764</name>
</gene>
<dbReference type="EMBL" id="JQAZ01000002">
    <property type="protein sequence ID" value="KRN32709.1"/>
    <property type="molecule type" value="Genomic_DNA"/>
</dbReference>
<name>A0A0R2G3D4_9LACO</name>
<dbReference type="InterPro" id="IPR001509">
    <property type="entry name" value="Epimerase_deHydtase"/>
</dbReference>
<dbReference type="GO" id="GO:0016616">
    <property type="term" value="F:oxidoreductase activity, acting on the CH-OH group of donors, NAD or NADP as acceptor"/>
    <property type="evidence" value="ECO:0007669"/>
    <property type="project" value="TreeGrafter"/>
</dbReference>
<dbReference type="PATRIC" id="fig|81857.3.peg.1095"/>
<dbReference type="PANTHER" id="PTHR10366:SF564">
    <property type="entry name" value="STEROL-4-ALPHA-CARBOXYLATE 3-DEHYDROGENASE, DECARBOXYLATING"/>
    <property type="match status" value="1"/>
</dbReference>
<dbReference type="STRING" id="81857.IV38_GL001089"/>
<reference evidence="6 7" key="1">
    <citation type="journal article" date="2015" name="Genome Announc.">
        <title>Expanding the biotechnology potential of lactobacilli through comparative genomics of 213 strains and associated genera.</title>
        <authorList>
            <person name="Sun Z."/>
            <person name="Harris H.M."/>
            <person name="McCann A."/>
            <person name="Guo C."/>
            <person name="Argimon S."/>
            <person name="Zhang W."/>
            <person name="Yang X."/>
            <person name="Jeffery I.B."/>
            <person name="Cooney J.C."/>
            <person name="Kagawa T.F."/>
            <person name="Liu W."/>
            <person name="Song Y."/>
            <person name="Salvetti E."/>
            <person name="Wrobel A."/>
            <person name="Rasinkangas P."/>
            <person name="Parkhill J."/>
            <person name="Rea M.C."/>
            <person name="O'Sullivan O."/>
            <person name="Ritari J."/>
            <person name="Douillard F.P."/>
            <person name="Paul Ross R."/>
            <person name="Yang R."/>
            <person name="Briner A.E."/>
            <person name="Felis G.E."/>
            <person name="de Vos W.M."/>
            <person name="Barrangou R."/>
            <person name="Klaenhammer T.R."/>
            <person name="Caufield P.W."/>
            <person name="Cui Y."/>
            <person name="Zhang H."/>
            <person name="O'Toole P.W."/>
        </authorList>
    </citation>
    <scope>NUCLEOTIDE SEQUENCE [LARGE SCALE GENOMIC DNA]</scope>
    <source>
        <strain evidence="4 7">ATCC BAA-66</strain>
        <strain evidence="5 6">DSM 13344</strain>
    </source>
</reference>
<comment type="caution">
    <text evidence="5">The sequence shown here is derived from an EMBL/GenBank/DDBJ whole genome shotgun (WGS) entry which is preliminary data.</text>
</comment>
<dbReference type="AlphaFoldDB" id="A0A0R2G3D4"/>